<gene>
    <name evidence="5" type="ORF">B0T16DRAFT_496782</name>
</gene>
<evidence type="ECO:0000313" key="6">
    <source>
        <dbReference type="Proteomes" id="UP001174936"/>
    </source>
</evidence>
<name>A0AA40CHH8_9PEZI</name>
<feature type="domain" description="Fido" evidence="4">
    <location>
        <begin position="406"/>
        <end position="563"/>
    </location>
</feature>
<proteinExistence type="predicted"/>
<dbReference type="PROSITE" id="PS50088">
    <property type="entry name" value="ANK_REPEAT"/>
    <property type="match status" value="1"/>
</dbReference>
<dbReference type="SUPFAM" id="SSF140931">
    <property type="entry name" value="Fic-like"/>
    <property type="match status" value="1"/>
</dbReference>
<dbReference type="Gene3D" id="1.10.3290.10">
    <property type="entry name" value="Fido-like domain"/>
    <property type="match status" value="1"/>
</dbReference>
<evidence type="ECO:0000259" key="4">
    <source>
        <dbReference type="PROSITE" id="PS51459"/>
    </source>
</evidence>
<evidence type="ECO:0000256" key="3">
    <source>
        <dbReference type="PROSITE-ProRule" id="PRU00023"/>
    </source>
</evidence>
<dbReference type="GO" id="GO:0005524">
    <property type="term" value="F:ATP binding"/>
    <property type="evidence" value="ECO:0007669"/>
    <property type="project" value="UniProtKB-KW"/>
</dbReference>
<feature type="binding site" evidence="2">
    <location>
        <begin position="506"/>
        <end position="513"/>
    </location>
    <ligand>
        <name>ATP</name>
        <dbReference type="ChEBI" id="CHEBI:30616"/>
    </ligand>
</feature>
<protein>
    <submittedName>
        <fullName evidence="5">Ankyrin repeat-containing domain protein</fullName>
    </submittedName>
</protein>
<keyword evidence="2" id="KW-0547">Nucleotide-binding</keyword>
<feature type="active site" evidence="1">
    <location>
        <position position="502"/>
    </location>
</feature>
<comment type="caution">
    <text evidence="5">The sequence shown here is derived from an EMBL/GenBank/DDBJ whole genome shotgun (WGS) entry which is preliminary data.</text>
</comment>
<evidence type="ECO:0000313" key="5">
    <source>
        <dbReference type="EMBL" id="KAK0638480.1"/>
    </source>
</evidence>
<dbReference type="Proteomes" id="UP001174936">
    <property type="component" value="Unassembled WGS sequence"/>
</dbReference>
<dbReference type="PROSITE" id="PS50297">
    <property type="entry name" value="ANK_REP_REGION"/>
    <property type="match status" value="1"/>
</dbReference>
<dbReference type="PROSITE" id="PS51459">
    <property type="entry name" value="FIDO"/>
    <property type="match status" value="1"/>
</dbReference>
<dbReference type="Gene3D" id="1.25.40.20">
    <property type="entry name" value="Ankyrin repeat-containing domain"/>
    <property type="match status" value="1"/>
</dbReference>
<dbReference type="PRINTS" id="PR01415">
    <property type="entry name" value="ANKYRIN"/>
</dbReference>
<dbReference type="InterPro" id="IPR040198">
    <property type="entry name" value="Fido_containing"/>
</dbReference>
<keyword evidence="2" id="KW-0067">ATP-binding</keyword>
<feature type="repeat" description="ANK" evidence="3">
    <location>
        <begin position="67"/>
        <end position="105"/>
    </location>
</feature>
<evidence type="ECO:0000256" key="2">
    <source>
        <dbReference type="PIRSR" id="PIRSR640198-2"/>
    </source>
</evidence>
<keyword evidence="3" id="KW-0040">ANK repeat</keyword>
<dbReference type="InterPro" id="IPR036770">
    <property type="entry name" value="Ankyrin_rpt-contain_sf"/>
</dbReference>
<dbReference type="PANTHER" id="PTHR13504:SF38">
    <property type="entry name" value="FIDO DOMAIN-CONTAINING PROTEIN"/>
    <property type="match status" value="1"/>
</dbReference>
<dbReference type="PANTHER" id="PTHR13504">
    <property type="entry name" value="FIDO DOMAIN-CONTAINING PROTEIN DDB_G0283145"/>
    <property type="match status" value="1"/>
</dbReference>
<dbReference type="SUPFAM" id="SSF48403">
    <property type="entry name" value="Ankyrin repeat"/>
    <property type="match status" value="1"/>
</dbReference>
<dbReference type="Pfam" id="PF12796">
    <property type="entry name" value="Ank_2"/>
    <property type="match status" value="1"/>
</dbReference>
<dbReference type="AlphaFoldDB" id="A0AA40CHH8"/>
<dbReference type="SMART" id="SM00248">
    <property type="entry name" value="ANK"/>
    <property type="match status" value="5"/>
</dbReference>
<dbReference type="Pfam" id="PF02661">
    <property type="entry name" value="Fic"/>
    <property type="match status" value="1"/>
</dbReference>
<accession>A0AA40CHH8</accession>
<reference evidence="5" key="1">
    <citation type="submission" date="2023-06" db="EMBL/GenBank/DDBJ databases">
        <title>Genome-scale phylogeny and comparative genomics of the fungal order Sordariales.</title>
        <authorList>
            <consortium name="Lawrence Berkeley National Laboratory"/>
            <person name="Hensen N."/>
            <person name="Bonometti L."/>
            <person name="Westerberg I."/>
            <person name="Brannstrom I.O."/>
            <person name="Guillou S."/>
            <person name="Cros-Aarteil S."/>
            <person name="Calhoun S."/>
            <person name="Haridas S."/>
            <person name="Kuo A."/>
            <person name="Mondo S."/>
            <person name="Pangilinan J."/>
            <person name="Riley R."/>
            <person name="Labutti K."/>
            <person name="Andreopoulos B."/>
            <person name="Lipzen A."/>
            <person name="Chen C."/>
            <person name="Yanf M."/>
            <person name="Daum C."/>
            <person name="Ng V."/>
            <person name="Clum A."/>
            <person name="Steindorff A."/>
            <person name="Ohm R."/>
            <person name="Martin F."/>
            <person name="Silar P."/>
            <person name="Natvig D."/>
            <person name="Lalanne C."/>
            <person name="Gautier V."/>
            <person name="Ament-Velasquez S.L."/>
            <person name="Kruys A."/>
            <person name="Hutchinson M.I."/>
            <person name="Powell A.J."/>
            <person name="Barry K."/>
            <person name="Miller A.N."/>
            <person name="Grigoriev I.V."/>
            <person name="Debuchy R."/>
            <person name="Gladieux P."/>
            <person name="Thoren M.H."/>
            <person name="Johannesson H."/>
        </authorList>
    </citation>
    <scope>NUCLEOTIDE SEQUENCE</scope>
    <source>
        <strain evidence="5">SMH2532-1</strain>
    </source>
</reference>
<evidence type="ECO:0000256" key="1">
    <source>
        <dbReference type="PIRSR" id="PIRSR640198-1"/>
    </source>
</evidence>
<dbReference type="InterPro" id="IPR003812">
    <property type="entry name" value="Fido"/>
</dbReference>
<sequence>MDLDLINMVSWFTPFFEPLRDVNDWTPLHHAAISGKAAIVNAMLTWRPKIAEGRSSQGANPNITTCAGFTPLHLAVGPGAPLKEQQQEIVSALLSHGADINAPEGRRYTPLHIAAKCHNLDVLFQLLTFDPSSTNADYVALNPSTPLDLALRDHGSSFETAEPIARMLLLAGADVNHAAGDGKTALHHAVRARNMPLIRLFRKSITSLFPDLKLEHSLTNKSPSKSHTSVKMTDLSTSLGKAFSSGWPTWRSIRGGDQQTPTFTIRLASELKAHALEMNLAADPATVIAKARDASVGAASGNIFSEMWAEIEQGLVTLVYGSNKIESAGSSLGITVKLCRDVLRGKNVLADIEEGSAEYKEHADHLKQAQRASDKSSVIRSRIEVIQHAKALNFLIDQVVLSGYNLTEELILHTHAILYHGLEDDDVVAGKYRTHEVAVSYGKPGEKKKKTDMCMRASAVPRYMKELVEHLKDDITNNAERVNEIDPYTLAARYHHHFVMIHPFGDGNGRMSRIILNVLLLKYAGHLSLFGSDNKDKDDYLAVVGRGRKLFNDEDMEIEFENQTSHQEFARYVLFKSKRSLESMWNWAKAGKSK</sequence>
<keyword evidence="6" id="KW-1185">Reference proteome</keyword>
<dbReference type="Pfam" id="PF00023">
    <property type="entry name" value="Ank"/>
    <property type="match status" value="1"/>
</dbReference>
<dbReference type="InterPro" id="IPR036597">
    <property type="entry name" value="Fido-like_dom_sf"/>
</dbReference>
<dbReference type="EMBL" id="JAULSV010000007">
    <property type="protein sequence ID" value="KAK0638480.1"/>
    <property type="molecule type" value="Genomic_DNA"/>
</dbReference>
<dbReference type="InterPro" id="IPR002110">
    <property type="entry name" value="Ankyrin_rpt"/>
</dbReference>
<organism evidence="5 6">
    <name type="scientific">Cercophora newfieldiana</name>
    <dbReference type="NCBI Taxonomy" id="92897"/>
    <lineage>
        <taxon>Eukaryota</taxon>
        <taxon>Fungi</taxon>
        <taxon>Dikarya</taxon>
        <taxon>Ascomycota</taxon>
        <taxon>Pezizomycotina</taxon>
        <taxon>Sordariomycetes</taxon>
        <taxon>Sordariomycetidae</taxon>
        <taxon>Sordariales</taxon>
        <taxon>Lasiosphaeriaceae</taxon>
        <taxon>Cercophora</taxon>
    </lineage>
</organism>